<organism evidence="2 3">
    <name type="scientific">Mycetohabitans endofungorum</name>
    <dbReference type="NCBI Taxonomy" id="417203"/>
    <lineage>
        <taxon>Bacteria</taxon>
        <taxon>Pseudomonadati</taxon>
        <taxon>Pseudomonadota</taxon>
        <taxon>Betaproteobacteria</taxon>
        <taxon>Burkholderiales</taxon>
        <taxon>Burkholderiaceae</taxon>
        <taxon>Mycetohabitans</taxon>
    </lineage>
</organism>
<accession>A0A2P5KED4</accession>
<feature type="region of interest" description="Disordered" evidence="1">
    <location>
        <begin position="188"/>
        <end position="226"/>
    </location>
</feature>
<dbReference type="EMBL" id="PRDW01000001">
    <property type="protein sequence ID" value="PPB85073.1"/>
    <property type="molecule type" value="Genomic_DNA"/>
</dbReference>
<keyword evidence="3" id="KW-1185">Reference proteome</keyword>
<feature type="compositionally biased region" description="Low complexity" evidence="1">
    <location>
        <begin position="73"/>
        <end position="83"/>
    </location>
</feature>
<dbReference type="OrthoDB" id="9832561at2"/>
<evidence type="ECO:0000313" key="2">
    <source>
        <dbReference type="EMBL" id="PPB85073.1"/>
    </source>
</evidence>
<comment type="caution">
    <text evidence="2">The sequence shown here is derived from an EMBL/GenBank/DDBJ whole genome shotgun (WGS) entry which is preliminary data.</text>
</comment>
<evidence type="ECO:0000313" key="3">
    <source>
        <dbReference type="Proteomes" id="UP000243096"/>
    </source>
</evidence>
<gene>
    <name evidence="2" type="ORF">B0O95_101160</name>
</gene>
<feature type="compositionally biased region" description="Polar residues" evidence="1">
    <location>
        <begin position="32"/>
        <end position="42"/>
    </location>
</feature>
<proteinExistence type="predicted"/>
<protein>
    <submittedName>
        <fullName evidence="2">Uncharacterized protein</fullName>
    </submittedName>
</protein>
<dbReference type="AlphaFoldDB" id="A0A2P5KED4"/>
<sequence>MTKVYSPQQISVTDLPMDIGLDRLLNIKDTDSLSPKSRSRAPSTGRPGELAGLRSRHRGNEESSEVTRSPAESSRQSFESTSSPKLRSRFVELLSTKEEKTWSQKAENLKQKTAVEPFVNHLGVGEAKSKTATARFADHLAGEDAKLKTDVKRFIDHLAKGIDAQADLMIKLVDEAISGWDKYAKHDVQPEAPKQSGKRRRGTFSSLASSLQSIGRRRSSSTQSMELNNQTVPGVAAAAVNTTPASSAKQQSKLRTRSASVDNFRNGFSTLTRKLSVKRRKSMSDTVVTSRPADESSVPPIPTLPDHVKARKPKR</sequence>
<feature type="region of interest" description="Disordered" evidence="1">
    <location>
        <begin position="275"/>
        <end position="315"/>
    </location>
</feature>
<feature type="region of interest" description="Disordered" evidence="1">
    <location>
        <begin position="29"/>
        <end position="85"/>
    </location>
</feature>
<reference evidence="2 3" key="1">
    <citation type="submission" date="2018-01" db="EMBL/GenBank/DDBJ databases">
        <title>Genomic Encyclopedia of Type Strains, Phase III (KMG-III): the genomes of soil and plant-associated and newly described type strains.</title>
        <authorList>
            <person name="Whitman W."/>
        </authorList>
    </citation>
    <scope>NUCLEOTIDE SEQUENCE [LARGE SCALE GENOMIC DNA]</scope>
    <source>
        <strain evidence="2 3">HKI456</strain>
    </source>
</reference>
<evidence type="ECO:0000256" key="1">
    <source>
        <dbReference type="SAM" id="MobiDB-lite"/>
    </source>
</evidence>
<name>A0A2P5KED4_9BURK</name>
<feature type="compositionally biased region" description="Polar residues" evidence="1">
    <location>
        <begin position="203"/>
        <end position="213"/>
    </location>
</feature>
<dbReference type="Proteomes" id="UP000243096">
    <property type="component" value="Unassembled WGS sequence"/>
</dbReference>
<dbReference type="RefSeq" id="WP_146063946.1">
    <property type="nucleotide sequence ID" value="NZ_CP062178.1"/>
</dbReference>